<organism evidence="1 2">
    <name type="scientific">Thermoactinomyces mirandus</name>
    <dbReference type="NCBI Taxonomy" id="2756294"/>
    <lineage>
        <taxon>Bacteria</taxon>
        <taxon>Bacillati</taxon>
        <taxon>Bacillota</taxon>
        <taxon>Bacilli</taxon>
        <taxon>Bacillales</taxon>
        <taxon>Thermoactinomycetaceae</taxon>
        <taxon>Thermoactinomyces</taxon>
    </lineage>
</organism>
<reference evidence="1 2" key="1">
    <citation type="submission" date="2020-07" db="EMBL/GenBank/DDBJ databases">
        <title>Thermoactinomyces phylogeny.</title>
        <authorList>
            <person name="Dunlap C."/>
        </authorList>
    </citation>
    <scope>NUCLEOTIDE SEQUENCE [LARGE SCALE GENOMIC DNA]</scope>
    <source>
        <strain evidence="1 2">AMNI-1</strain>
    </source>
</reference>
<dbReference type="RefSeq" id="WP_181741991.1">
    <property type="nucleotide sequence ID" value="NZ_JACEOL010000055.1"/>
</dbReference>
<evidence type="ECO:0000313" key="1">
    <source>
        <dbReference type="EMBL" id="MBA4603519.1"/>
    </source>
</evidence>
<accession>A0A7W1XUH6</accession>
<dbReference type="EMBL" id="JACEOL010000055">
    <property type="protein sequence ID" value="MBA4603519.1"/>
    <property type="molecule type" value="Genomic_DNA"/>
</dbReference>
<dbReference type="AlphaFoldDB" id="A0A7W1XUH6"/>
<evidence type="ECO:0000313" key="2">
    <source>
        <dbReference type="Proteomes" id="UP000538292"/>
    </source>
</evidence>
<name>A0A7W1XUH6_9BACL</name>
<comment type="caution">
    <text evidence="1">The sequence shown here is derived from an EMBL/GenBank/DDBJ whole genome shotgun (WGS) entry which is preliminary data.</text>
</comment>
<protein>
    <submittedName>
        <fullName evidence="1">Uncharacterized protein</fullName>
    </submittedName>
</protein>
<sequence length="89" mass="10674">MSEIADLLLTYIPIEVEQALIRYVKGESVWVRSKYEPDKWVRFKRSWNSPPLLDEVREKCGIWRSSELKEAFHIKQEIIFGTRKYKEDA</sequence>
<gene>
    <name evidence="1" type="ORF">H2C83_14630</name>
</gene>
<keyword evidence="2" id="KW-1185">Reference proteome</keyword>
<dbReference type="Proteomes" id="UP000538292">
    <property type="component" value="Unassembled WGS sequence"/>
</dbReference>
<proteinExistence type="predicted"/>